<protein>
    <recommendedName>
        <fullName evidence="3">Protein NUCLEAR FUSION DEFECTIVE 6, chloroplastic/mitochondrial</fullName>
    </recommendedName>
</protein>
<dbReference type="OrthoDB" id="736963at2759"/>
<proteinExistence type="predicted"/>
<comment type="caution">
    <text evidence="1">The sequence shown here is derived from an EMBL/GenBank/DDBJ whole genome shotgun (WGS) entry which is preliminary data.</text>
</comment>
<name>A0A6A1VBT4_9ROSI</name>
<dbReference type="GO" id="GO:0005739">
    <property type="term" value="C:mitochondrion"/>
    <property type="evidence" value="ECO:0007669"/>
    <property type="project" value="TreeGrafter"/>
</dbReference>
<reference evidence="1 2" key="1">
    <citation type="journal article" date="2019" name="Plant Biotechnol. J.">
        <title>The red bayberry genome and genetic basis of sex determination.</title>
        <authorList>
            <person name="Jia H.M."/>
            <person name="Jia H.J."/>
            <person name="Cai Q.L."/>
            <person name="Wang Y."/>
            <person name="Zhao H.B."/>
            <person name="Yang W.F."/>
            <person name="Wang G.Y."/>
            <person name="Li Y.H."/>
            <person name="Zhan D.L."/>
            <person name="Shen Y.T."/>
            <person name="Niu Q.F."/>
            <person name="Chang L."/>
            <person name="Qiu J."/>
            <person name="Zhao L."/>
            <person name="Xie H.B."/>
            <person name="Fu W.Y."/>
            <person name="Jin J."/>
            <person name="Li X.W."/>
            <person name="Jiao Y."/>
            <person name="Zhou C.C."/>
            <person name="Tu T."/>
            <person name="Chai C.Y."/>
            <person name="Gao J.L."/>
            <person name="Fan L.J."/>
            <person name="van de Weg E."/>
            <person name="Wang J.Y."/>
            <person name="Gao Z.S."/>
        </authorList>
    </citation>
    <scope>NUCLEOTIDE SEQUENCE [LARGE SCALE GENOMIC DNA]</scope>
    <source>
        <tissue evidence="1">Leaves</tissue>
    </source>
</reference>
<dbReference type="InterPro" id="IPR043459">
    <property type="entry name" value="NFD6/NOXY2-like"/>
</dbReference>
<dbReference type="AlphaFoldDB" id="A0A6A1VBT4"/>
<dbReference type="EMBL" id="RXIC02000024">
    <property type="protein sequence ID" value="KAB1210214.1"/>
    <property type="molecule type" value="Genomic_DNA"/>
</dbReference>
<gene>
    <name evidence="1" type="ORF">CJ030_MR6G003905</name>
</gene>
<accession>A0A6A1VBT4</accession>
<keyword evidence="2" id="KW-1185">Reference proteome</keyword>
<evidence type="ECO:0000313" key="2">
    <source>
        <dbReference type="Proteomes" id="UP000516437"/>
    </source>
</evidence>
<sequence>MASIAARSILRSCSSSARGTAARLAPEAKAARSPFRIASEKSLSISTRRIPAGVSFCVESMLPYHTATASALMTSMLSLGQRGYGWLPEGMSRIDPVSELKAKRKVDEDQEAKDGNDLDLFLFLSFQSYRESYLPYTRLSLK</sequence>
<evidence type="ECO:0008006" key="3">
    <source>
        <dbReference type="Google" id="ProtNLM"/>
    </source>
</evidence>
<dbReference type="PANTHER" id="PTHR33156:SF48">
    <property type="entry name" value="PROTEIN NUCLEAR FUSION DEFECTIVE 6, MITOCHONDRIAL"/>
    <property type="match status" value="1"/>
</dbReference>
<dbReference type="Proteomes" id="UP000516437">
    <property type="component" value="Chromosome 6"/>
</dbReference>
<dbReference type="PANTHER" id="PTHR33156">
    <property type="entry name" value="OS02G0230000 PROTEIN"/>
    <property type="match status" value="1"/>
</dbReference>
<organism evidence="1 2">
    <name type="scientific">Morella rubra</name>
    <name type="common">Chinese bayberry</name>
    <dbReference type="NCBI Taxonomy" id="262757"/>
    <lineage>
        <taxon>Eukaryota</taxon>
        <taxon>Viridiplantae</taxon>
        <taxon>Streptophyta</taxon>
        <taxon>Embryophyta</taxon>
        <taxon>Tracheophyta</taxon>
        <taxon>Spermatophyta</taxon>
        <taxon>Magnoliopsida</taxon>
        <taxon>eudicotyledons</taxon>
        <taxon>Gunneridae</taxon>
        <taxon>Pentapetalae</taxon>
        <taxon>rosids</taxon>
        <taxon>fabids</taxon>
        <taxon>Fagales</taxon>
        <taxon>Myricaceae</taxon>
        <taxon>Morella</taxon>
    </lineage>
</organism>
<evidence type="ECO:0000313" key="1">
    <source>
        <dbReference type="EMBL" id="KAB1210214.1"/>
    </source>
</evidence>